<name>A0A8J7LKX2_9RHOB</name>
<evidence type="ECO:0000313" key="3">
    <source>
        <dbReference type="EMBL" id="MBI1494825.1"/>
    </source>
</evidence>
<keyword evidence="1" id="KW-0175">Coiled coil</keyword>
<feature type="coiled-coil region" evidence="1">
    <location>
        <begin position="168"/>
        <end position="231"/>
    </location>
</feature>
<sequence>MSEQEEKKTSEEDVKASDAPEAAEEDVLTDDEISEDEPAEDSVEDTDEAHEDSDADELNQEPEAEAEEESAPEPVPTPTPAEKKSSFPLILGGVVAAAVGFGTSLVVPDGWPIGADNSETQAQISAQQSEIASLTERLDSLNNPDPDAAIAPVEAWVTEVTDQLRSDLDGITATLASLDERIETLEKRPVSGDAASEDAVAAYERDVVALREQLESQRAEIDAMLANAQAQSAAAQLSVEEAKHIAALSAIEAALNNGSDYSSALADLMGTAPAGLFENAAGVPTQETLEDGFIAPARDAIAASLAANVEDGSVSRVGGFLRDRLGLRSLTPQDGEDANAILSRAEFALQEGRIADAIAEIAALPQDGQDLMAAWVSEATQRMTALAALSELKASAHGAATE</sequence>
<evidence type="ECO:0000313" key="4">
    <source>
        <dbReference type="Proteomes" id="UP000640583"/>
    </source>
</evidence>
<feature type="compositionally biased region" description="Basic and acidic residues" evidence="2">
    <location>
        <begin position="1"/>
        <end position="18"/>
    </location>
</feature>
<organism evidence="3 4">
    <name type="scientific">Halocynthiibacter styelae</name>
    <dbReference type="NCBI Taxonomy" id="2761955"/>
    <lineage>
        <taxon>Bacteria</taxon>
        <taxon>Pseudomonadati</taxon>
        <taxon>Pseudomonadota</taxon>
        <taxon>Alphaproteobacteria</taxon>
        <taxon>Rhodobacterales</taxon>
        <taxon>Paracoccaceae</taxon>
        <taxon>Halocynthiibacter</taxon>
    </lineage>
</organism>
<comment type="caution">
    <text evidence="3">The sequence shown here is derived from an EMBL/GenBank/DDBJ whole genome shotgun (WGS) entry which is preliminary data.</text>
</comment>
<dbReference type="EMBL" id="JADCKQ010000011">
    <property type="protein sequence ID" value="MBI1494825.1"/>
    <property type="molecule type" value="Genomic_DNA"/>
</dbReference>
<protein>
    <recommendedName>
        <fullName evidence="5">Mitochondrial inner membrane protein</fullName>
    </recommendedName>
</protein>
<keyword evidence="4" id="KW-1185">Reference proteome</keyword>
<dbReference type="Proteomes" id="UP000640583">
    <property type="component" value="Unassembled WGS sequence"/>
</dbReference>
<gene>
    <name evidence="3" type="ORF">H1D41_14365</name>
</gene>
<feature type="region of interest" description="Disordered" evidence="2">
    <location>
        <begin position="1"/>
        <end position="84"/>
    </location>
</feature>
<evidence type="ECO:0000256" key="2">
    <source>
        <dbReference type="SAM" id="MobiDB-lite"/>
    </source>
</evidence>
<dbReference type="RefSeq" id="WP_228849564.1">
    <property type="nucleotide sequence ID" value="NZ_JADCKQ010000011.1"/>
</dbReference>
<evidence type="ECO:0000256" key="1">
    <source>
        <dbReference type="SAM" id="Coils"/>
    </source>
</evidence>
<dbReference type="AlphaFoldDB" id="A0A8J7LKX2"/>
<reference evidence="3" key="1">
    <citation type="submission" date="2020-10" db="EMBL/GenBank/DDBJ databases">
        <title>Paenihalocynthiibacter styelae gen. nov., sp. nov., isolated from stalked sea squirt Styela clava.</title>
        <authorList>
            <person name="Kim Y.-O."/>
            <person name="Yoon J.-H."/>
        </authorList>
    </citation>
    <scope>NUCLEOTIDE SEQUENCE</scope>
    <source>
        <strain evidence="3">MYP1-1</strain>
    </source>
</reference>
<evidence type="ECO:0008006" key="5">
    <source>
        <dbReference type="Google" id="ProtNLM"/>
    </source>
</evidence>
<feature type="compositionally biased region" description="Acidic residues" evidence="2">
    <location>
        <begin position="21"/>
        <end position="71"/>
    </location>
</feature>
<accession>A0A8J7LKX2</accession>
<proteinExistence type="predicted"/>
<dbReference type="Gene3D" id="1.10.287.1490">
    <property type="match status" value="1"/>
</dbReference>